<accession>A0AAU7ARJ2</accession>
<protein>
    <submittedName>
        <fullName evidence="2">Uncharacterized protein</fullName>
    </submittedName>
</protein>
<feature type="transmembrane region" description="Helical" evidence="1">
    <location>
        <begin position="9"/>
        <end position="28"/>
    </location>
</feature>
<keyword evidence="1" id="KW-1133">Transmembrane helix</keyword>
<name>A0AAU7ARJ2_9ACTN</name>
<evidence type="ECO:0000313" key="2">
    <source>
        <dbReference type="EMBL" id="XAY04272.1"/>
    </source>
</evidence>
<sequence length="29" mass="3166">MTDDTKRKLSLAAGIVIGFVILFVLFALL</sequence>
<keyword evidence="1" id="KW-0812">Transmembrane</keyword>
<dbReference type="EMBL" id="CP114014">
    <property type="protein sequence ID" value="XAY04272.1"/>
    <property type="molecule type" value="Genomic_DNA"/>
</dbReference>
<keyword evidence="1" id="KW-0472">Membrane</keyword>
<dbReference type="AlphaFoldDB" id="A0AAU7ARJ2"/>
<organism evidence="2">
    <name type="scientific">Paraconexibacter sp. AEG42_29</name>
    <dbReference type="NCBI Taxonomy" id="2997339"/>
    <lineage>
        <taxon>Bacteria</taxon>
        <taxon>Bacillati</taxon>
        <taxon>Actinomycetota</taxon>
        <taxon>Thermoleophilia</taxon>
        <taxon>Solirubrobacterales</taxon>
        <taxon>Paraconexibacteraceae</taxon>
        <taxon>Paraconexibacter</taxon>
    </lineage>
</organism>
<evidence type="ECO:0000256" key="1">
    <source>
        <dbReference type="SAM" id="Phobius"/>
    </source>
</evidence>
<dbReference type="KEGG" id="parq:DSM112329_01105"/>
<gene>
    <name evidence="2" type="ORF">DSM112329_01105</name>
</gene>
<reference evidence="2" key="1">
    <citation type="submission" date="2022-12" db="EMBL/GenBank/DDBJ databases">
        <title>Paraconexibacter alkalitolerans sp. nov. and Baekduia alba sp. nov., isolated from soil and emended description of the genera Paraconexibacter (Chun et al., 2020) and Baekduia (An et al., 2020).</title>
        <authorList>
            <person name="Vieira S."/>
            <person name="Huber K.J."/>
            <person name="Geppert A."/>
            <person name="Wolf J."/>
            <person name="Neumann-Schaal M."/>
            <person name="Muesken M."/>
            <person name="Overmann J."/>
        </authorList>
    </citation>
    <scope>NUCLEOTIDE SEQUENCE</scope>
    <source>
        <strain evidence="2">AEG42_29</strain>
    </source>
</reference>
<proteinExistence type="predicted"/>